<name>A0A0A9FP79_ARUDO</name>
<reference evidence="1" key="2">
    <citation type="journal article" date="2015" name="Data Brief">
        <title>Shoot transcriptome of the giant reed, Arundo donax.</title>
        <authorList>
            <person name="Barrero R.A."/>
            <person name="Guerrero F.D."/>
            <person name="Moolhuijzen P."/>
            <person name="Goolsby J.A."/>
            <person name="Tidwell J."/>
            <person name="Bellgard S.E."/>
            <person name="Bellgard M.I."/>
        </authorList>
    </citation>
    <scope>NUCLEOTIDE SEQUENCE</scope>
    <source>
        <tissue evidence="1">Shoot tissue taken approximately 20 cm above the soil surface</tissue>
    </source>
</reference>
<accession>A0A0A9FP79</accession>
<protein>
    <submittedName>
        <fullName evidence="1">Uncharacterized protein</fullName>
    </submittedName>
</protein>
<organism evidence="1">
    <name type="scientific">Arundo donax</name>
    <name type="common">Giant reed</name>
    <name type="synonym">Donax arundinaceus</name>
    <dbReference type="NCBI Taxonomy" id="35708"/>
    <lineage>
        <taxon>Eukaryota</taxon>
        <taxon>Viridiplantae</taxon>
        <taxon>Streptophyta</taxon>
        <taxon>Embryophyta</taxon>
        <taxon>Tracheophyta</taxon>
        <taxon>Spermatophyta</taxon>
        <taxon>Magnoliopsida</taxon>
        <taxon>Liliopsida</taxon>
        <taxon>Poales</taxon>
        <taxon>Poaceae</taxon>
        <taxon>PACMAD clade</taxon>
        <taxon>Arundinoideae</taxon>
        <taxon>Arundineae</taxon>
        <taxon>Arundo</taxon>
    </lineage>
</organism>
<proteinExistence type="predicted"/>
<dbReference type="EMBL" id="GBRH01187798">
    <property type="protein sequence ID" value="JAE10098.1"/>
    <property type="molecule type" value="Transcribed_RNA"/>
</dbReference>
<reference evidence="1" key="1">
    <citation type="submission" date="2014-09" db="EMBL/GenBank/DDBJ databases">
        <authorList>
            <person name="Magalhaes I.L.F."/>
            <person name="Oliveira U."/>
            <person name="Santos F.R."/>
            <person name="Vidigal T.H.D.A."/>
            <person name="Brescovit A.D."/>
            <person name="Santos A.J."/>
        </authorList>
    </citation>
    <scope>NUCLEOTIDE SEQUENCE</scope>
    <source>
        <tissue evidence="1">Shoot tissue taken approximately 20 cm above the soil surface</tissue>
    </source>
</reference>
<dbReference type="AlphaFoldDB" id="A0A0A9FP79"/>
<evidence type="ECO:0000313" key="1">
    <source>
        <dbReference type="EMBL" id="JAE10098.1"/>
    </source>
</evidence>
<sequence>MPVTNKVGTWEFRFHADCQVFLEDFSSASDNPLKAYTLVAPVFSSERRSWFLQPNYRCQSEAGHCMLDAASNLCNRVDRLVWLKTLLFSFLGQSLLPLCTVESSFSFGIRVG</sequence>